<reference evidence="3" key="1">
    <citation type="journal article" date="2023" name="G3 (Bethesda)">
        <title>Whole genome assembly and annotation of the endangered Caribbean coral Acropora cervicornis.</title>
        <authorList>
            <person name="Selwyn J.D."/>
            <person name="Vollmer S.V."/>
        </authorList>
    </citation>
    <scope>NUCLEOTIDE SEQUENCE</scope>
    <source>
        <strain evidence="3">K2</strain>
    </source>
</reference>
<gene>
    <name evidence="3" type="ORF">P5673_007320</name>
</gene>
<dbReference type="AlphaFoldDB" id="A0AAD9VBY4"/>
<feature type="compositionally biased region" description="Basic residues" evidence="1">
    <location>
        <begin position="10"/>
        <end position="24"/>
    </location>
</feature>
<accession>A0AAD9VBY4</accession>
<evidence type="ECO:0000259" key="2">
    <source>
        <dbReference type="Pfam" id="PF13621"/>
    </source>
</evidence>
<reference evidence="3" key="2">
    <citation type="journal article" date="2023" name="Science">
        <title>Genomic signatures of disease resistance in endangered staghorn corals.</title>
        <authorList>
            <person name="Vollmer S.V."/>
            <person name="Selwyn J.D."/>
            <person name="Despard B.A."/>
            <person name="Roesel C.L."/>
        </authorList>
    </citation>
    <scope>NUCLEOTIDE SEQUENCE</scope>
    <source>
        <strain evidence="3">K2</strain>
    </source>
</reference>
<feature type="domain" description="Cupin-like" evidence="2">
    <location>
        <begin position="179"/>
        <end position="303"/>
    </location>
</feature>
<dbReference type="Proteomes" id="UP001249851">
    <property type="component" value="Unassembled WGS sequence"/>
</dbReference>
<dbReference type="EMBL" id="JARQWQ010000012">
    <property type="protein sequence ID" value="KAK2568310.1"/>
    <property type="molecule type" value="Genomic_DNA"/>
</dbReference>
<evidence type="ECO:0000256" key="1">
    <source>
        <dbReference type="SAM" id="MobiDB-lite"/>
    </source>
</evidence>
<dbReference type="Pfam" id="PF13621">
    <property type="entry name" value="Cupin_8"/>
    <property type="match status" value="1"/>
</dbReference>
<name>A0AAD9VBY4_ACRCE</name>
<dbReference type="PANTHER" id="PTHR12480">
    <property type="entry name" value="ARGININE DEMETHYLASE AND LYSYL-HYDROXYLASE JMJD"/>
    <property type="match status" value="1"/>
</dbReference>
<keyword evidence="4" id="KW-1185">Reference proteome</keyword>
<comment type="caution">
    <text evidence="3">The sequence shown here is derived from an EMBL/GenBank/DDBJ whole genome shotgun (WGS) entry which is preliminary data.</text>
</comment>
<protein>
    <recommendedName>
        <fullName evidence="2">Cupin-like domain-containing protein</fullName>
    </recommendedName>
</protein>
<evidence type="ECO:0000313" key="4">
    <source>
        <dbReference type="Proteomes" id="UP001249851"/>
    </source>
</evidence>
<dbReference type="InterPro" id="IPR050910">
    <property type="entry name" value="JMJD6_ArgDemeth/LysHydrox"/>
</dbReference>
<sequence>MPKATTLRQREKKRNASNTSRHHSCKEVTSSSGNKINGKLTFPNLWKYSTCSLLMIISSGLLFSFKENISSFLHVQLEGYSGLRHSNIPKNVSFPCRLSDEFSIDRRSNLSLEEFIHCYDAKRPVLITDVVVNWKAMNWTKSFFVNNYGDKRVSMKGTQGLLNQAKGFAVPLKMFAQHVHEDPYNWTGTNAVLSGKKMWKLYPPGQDHLLYVENKKRCGFPLDCLKYNRYNIVLWGESRSITDNLEVVIHFTALFLRLLSCVSPIDAFYPDFKQFPKFRQAHAISFTQEPGEILIIPTGWFHQETMAVSSQVMNSQNYKLLLEEIFKAGEVYPKKLPRNFQSLSARQQVEAVVKIIPKSVIAKGKKVTEDVLEQLKWTGKGAPRQRQNAKNN</sequence>
<dbReference type="GO" id="GO:0000987">
    <property type="term" value="F:cis-regulatory region sequence-specific DNA binding"/>
    <property type="evidence" value="ECO:0007669"/>
    <property type="project" value="TreeGrafter"/>
</dbReference>
<dbReference type="SUPFAM" id="SSF51197">
    <property type="entry name" value="Clavaminate synthase-like"/>
    <property type="match status" value="1"/>
</dbReference>
<dbReference type="Gene3D" id="2.60.120.650">
    <property type="entry name" value="Cupin"/>
    <property type="match status" value="2"/>
</dbReference>
<dbReference type="InterPro" id="IPR041667">
    <property type="entry name" value="Cupin_8"/>
</dbReference>
<dbReference type="PANTHER" id="PTHR12480:SF21">
    <property type="entry name" value="JMJC DOMAIN-CONTAINING PROTEIN 8"/>
    <property type="match status" value="1"/>
</dbReference>
<feature type="region of interest" description="Disordered" evidence="1">
    <location>
        <begin position="1"/>
        <end position="32"/>
    </location>
</feature>
<proteinExistence type="predicted"/>
<evidence type="ECO:0000313" key="3">
    <source>
        <dbReference type="EMBL" id="KAK2568310.1"/>
    </source>
</evidence>
<dbReference type="GO" id="GO:0005634">
    <property type="term" value="C:nucleus"/>
    <property type="evidence" value="ECO:0007669"/>
    <property type="project" value="TreeGrafter"/>
</dbReference>
<organism evidence="3 4">
    <name type="scientific">Acropora cervicornis</name>
    <name type="common">Staghorn coral</name>
    <dbReference type="NCBI Taxonomy" id="6130"/>
    <lineage>
        <taxon>Eukaryota</taxon>
        <taxon>Metazoa</taxon>
        <taxon>Cnidaria</taxon>
        <taxon>Anthozoa</taxon>
        <taxon>Hexacorallia</taxon>
        <taxon>Scleractinia</taxon>
        <taxon>Astrocoeniina</taxon>
        <taxon>Acroporidae</taxon>
        <taxon>Acropora</taxon>
    </lineage>
</organism>